<evidence type="ECO:0000313" key="5">
    <source>
        <dbReference type="Proteomes" id="UP000822142"/>
    </source>
</evidence>
<accession>A0ABX2I6Q0</accession>
<evidence type="ECO:0000256" key="2">
    <source>
        <dbReference type="SAM" id="Phobius"/>
    </source>
</evidence>
<feature type="compositionally biased region" description="Polar residues" evidence="1">
    <location>
        <begin position="161"/>
        <end position="181"/>
    </location>
</feature>
<name>A0ABX2I6Q0_BLAHA</name>
<evidence type="ECO:0008006" key="6">
    <source>
        <dbReference type="Google" id="ProtNLM"/>
    </source>
</evidence>
<dbReference type="EMBL" id="JAAITA010000001">
    <property type="protein sequence ID" value="NSJ84710.1"/>
    <property type="molecule type" value="Genomic_DNA"/>
</dbReference>
<comment type="caution">
    <text evidence="4">The sequence shown here is derived from an EMBL/GenBank/DDBJ whole genome shotgun (WGS) entry which is preliminary data.</text>
</comment>
<feature type="transmembrane region" description="Helical" evidence="2">
    <location>
        <begin position="591"/>
        <end position="612"/>
    </location>
</feature>
<keyword evidence="5" id="KW-1185">Reference proteome</keyword>
<evidence type="ECO:0000256" key="3">
    <source>
        <dbReference type="SAM" id="SignalP"/>
    </source>
</evidence>
<protein>
    <recommendedName>
        <fullName evidence="6">Fibronectin type-III domain-containing protein</fullName>
    </recommendedName>
</protein>
<keyword evidence="2" id="KW-0472">Membrane</keyword>
<dbReference type="RefSeq" id="WP_173747189.1">
    <property type="nucleotide sequence ID" value="NZ_JAAITA010000001.1"/>
</dbReference>
<keyword evidence="2" id="KW-0812">Transmembrane</keyword>
<proteinExistence type="predicted"/>
<dbReference type="InterPro" id="IPR036116">
    <property type="entry name" value="FN3_sf"/>
</dbReference>
<feature type="compositionally biased region" description="Polar residues" evidence="1">
    <location>
        <begin position="189"/>
        <end position="208"/>
    </location>
</feature>
<dbReference type="Proteomes" id="UP000822142">
    <property type="component" value="Unassembled WGS sequence"/>
</dbReference>
<evidence type="ECO:0000256" key="1">
    <source>
        <dbReference type="SAM" id="MobiDB-lite"/>
    </source>
</evidence>
<dbReference type="SUPFAM" id="SSF49265">
    <property type="entry name" value="Fibronectin type III"/>
    <property type="match status" value="1"/>
</dbReference>
<sequence>MMKKLSKLLVFLLTLVLIGSSPGISPIQAAAENAANETQKEKELETVSKTADTIVLKAGKNYEYARKVTDDKQNASWKWAEKKQYDAQKETVSFTGLKADTEYTFTRRTVGDTDEKYLKSTIIRTEKVPDNKNDTNTDTSTDTSNIGTDTLPPGDAKDNDSNITPTFDTQNNDSQTTPTDDSSNKDSYDTPSDNAQNNSTQTTDSITTPPKEAPPSTDEPDPETPPESPREAPAIPALQSCTDTTVLLTTQPNQEYALVQQEDSANWKWQSSGSFENLTPGTSYEFVTRFCKSETQEASPASEKLKVTTKFSAAKAPQSPQAAEKGETFLVLQKQENVLYGISEDGKNWTWTENPRFGNLKSGTAYQFAARQKFNADTDMESEISGSSVLKTYVAFNGYIDGITAGATYDRGTNLTATAVGTGMDNPNPSAGDSRWIPRNWNWDGKTNRTWSDAPYSVTFVLNKAGNYELTVGFDLEEYTENGWKAVGQSKSSAIEFKAVVPVYTITSSADKNGRISPEGSIEIQEGENAEFTFLPNKNYRVAKVLVDGKSVSVKNNKYTMKNVKADHTITVSFERTDKAAAPKTADNTHAGLYMALFAASCGILLLLAVIYTKRQK</sequence>
<reference evidence="4 5" key="1">
    <citation type="journal article" date="2020" name="Cell Host Microbe">
        <title>Functional and Genomic Variation between Human-Derived Isolates of Lachnospiraceae Reveals Inter- and Intra-Species Diversity.</title>
        <authorList>
            <person name="Sorbara M.T."/>
            <person name="Littmann E.R."/>
            <person name="Fontana E."/>
            <person name="Moody T.U."/>
            <person name="Kohout C.E."/>
            <person name="Gjonbalaj M."/>
            <person name="Eaton V."/>
            <person name="Seok R."/>
            <person name="Leiner I.M."/>
            <person name="Pamer E.G."/>
        </authorList>
    </citation>
    <scope>NUCLEOTIDE SEQUENCE [LARGE SCALE GENOMIC DNA]</scope>
    <source>
        <strain evidence="4 5">MSK.15.26</strain>
    </source>
</reference>
<gene>
    <name evidence="4" type="ORF">G5A70_00615</name>
</gene>
<feature type="signal peptide" evidence="3">
    <location>
        <begin position="1"/>
        <end position="29"/>
    </location>
</feature>
<feature type="compositionally biased region" description="Low complexity" evidence="1">
    <location>
        <begin position="136"/>
        <end position="150"/>
    </location>
</feature>
<keyword evidence="3" id="KW-0732">Signal</keyword>
<keyword evidence="2" id="KW-1133">Transmembrane helix</keyword>
<feature type="chain" id="PRO_5047151135" description="Fibronectin type-III domain-containing protein" evidence="3">
    <location>
        <begin position="30"/>
        <end position="617"/>
    </location>
</feature>
<organism evidence="4 5">
    <name type="scientific">Blautia hansenii</name>
    <name type="common">Ruminococcus hansenii</name>
    <dbReference type="NCBI Taxonomy" id="1322"/>
    <lineage>
        <taxon>Bacteria</taxon>
        <taxon>Bacillati</taxon>
        <taxon>Bacillota</taxon>
        <taxon>Clostridia</taxon>
        <taxon>Lachnospirales</taxon>
        <taxon>Lachnospiraceae</taxon>
        <taxon>Blautia</taxon>
    </lineage>
</organism>
<evidence type="ECO:0000313" key="4">
    <source>
        <dbReference type="EMBL" id="NSJ84710.1"/>
    </source>
</evidence>
<feature type="region of interest" description="Disordered" evidence="1">
    <location>
        <begin position="128"/>
        <end position="237"/>
    </location>
</feature>